<organism evidence="2 3">
    <name type="scientific">Marmota marmota marmota</name>
    <name type="common">Alpine marmot</name>
    <dbReference type="NCBI Taxonomy" id="9994"/>
    <lineage>
        <taxon>Eukaryota</taxon>
        <taxon>Metazoa</taxon>
        <taxon>Chordata</taxon>
        <taxon>Craniata</taxon>
        <taxon>Vertebrata</taxon>
        <taxon>Euteleostomi</taxon>
        <taxon>Mammalia</taxon>
        <taxon>Eutheria</taxon>
        <taxon>Euarchontoglires</taxon>
        <taxon>Glires</taxon>
        <taxon>Rodentia</taxon>
        <taxon>Sciuromorpha</taxon>
        <taxon>Sciuridae</taxon>
        <taxon>Xerinae</taxon>
        <taxon>Marmotini</taxon>
        <taxon>Marmota</taxon>
    </lineage>
</organism>
<evidence type="ECO:0000313" key="3">
    <source>
        <dbReference type="Proteomes" id="UP000694407"/>
    </source>
</evidence>
<dbReference type="Proteomes" id="UP000694407">
    <property type="component" value="Unplaced"/>
</dbReference>
<reference evidence="2" key="1">
    <citation type="submission" date="2025-08" db="UniProtKB">
        <authorList>
            <consortium name="Ensembl"/>
        </authorList>
    </citation>
    <scope>IDENTIFICATION</scope>
</reference>
<feature type="compositionally biased region" description="Basic and acidic residues" evidence="1">
    <location>
        <begin position="20"/>
        <end position="40"/>
    </location>
</feature>
<feature type="region of interest" description="Disordered" evidence="1">
    <location>
        <begin position="15"/>
        <end position="55"/>
    </location>
</feature>
<evidence type="ECO:0000256" key="1">
    <source>
        <dbReference type="SAM" id="MobiDB-lite"/>
    </source>
</evidence>
<proteinExistence type="predicted"/>
<dbReference type="AlphaFoldDB" id="A0A8C5ZIK1"/>
<feature type="compositionally biased region" description="Polar residues" evidence="1">
    <location>
        <begin position="44"/>
        <end position="55"/>
    </location>
</feature>
<reference evidence="2" key="2">
    <citation type="submission" date="2025-09" db="UniProtKB">
        <authorList>
            <consortium name="Ensembl"/>
        </authorList>
    </citation>
    <scope>IDENTIFICATION</scope>
</reference>
<name>A0A8C5ZIK1_MARMA</name>
<evidence type="ECO:0000313" key="2">
    <source>
        <dbReference type="Ensembl" id="ENSMMMP00000015785.1"/>
    </source>
</evidence>
<dbReference type="Ensembl" id="ENSMMMT00000017979.1">
    <property type="protein sequence ID" value="ENSMMMP00000015785.1"/>
    <property type="gene ID" value="ENSMMMG00000014056.1"/>
</dbReference>
<keyword evidence="3" id="KW-1185">Reference proteome</keyword>
<protein>
    <submittedName>
        <fullName evidence="2">Uncharacterized protein</fullName>
    </submittedName>
</protein>
<sequence>KSDEILETLRKQRLAKLQAKHRDPGDAAQEAKHKGNRNEKQYLGPSSRSVSLGPG</sequence>
<accession>A0A8C5ZIK1</accession>